<name>A0ABP7AJV2_9ACTN</name>
<comment type="caution">
    <text evidence="2">The sequence shown here is derived from an EMBL/GenBank/DDBJ whole genome shotgun (WGS) entry which is preliminary data.</text>
</comment>
<evidence type="ECO:0000313" key="3">
    <source>
        <dbReference type="Proteomes" id="UP001501074"/>
    </source>
</evidence>
<dbReference type="EMBL" id="BAAAZO010000012">
    <property type="protein sequence ID" value="GAA3633938.1"/>
    <property type="molecule type" value="Genomic_DNA"/>
</dbReference>
<dbReference type="SUPFAM" id="SSF46785">
    <property type="entry name" value="Winged helix' DNA-binding domain"/>
    <property type="match status" value="1"/>
</dbReference>
<dbReference type="Gene3D" id="1.10.10.10">
    <property type="entry name" value="Winged helix-like DNA-binding domain superfamily/Winged helix DNA-binding domain"/>
    <property type="match status" value="1"/>
</dbReference>
<dbReference type="SUPFAM" id="SSF53067">
    <property type="entry name" value="Actin-like ATPase domain"/>
    <property type="match status" value="1"/>
</dbReference>
<dbReference type="PANTHER" id="PTHR18964">
    <property type="entry name" value="ROK (REPRESSOR, ORF, KINASE) FAMILY"/>
    <property type="match status" value="1"/>
</dbReference>
<dbReference type="Pfam" id="PF00480">
    <property type="entry name" value="ROK"/>
    <property type="match status" value="1"/>
</dbReference>
<evidence type="ECO:0000313" key="2">
    <source>
        <dbReference type="EMBL" id="GAA3633938.1"/>
    </source>
</evidence>
<dbReference type="Pfam" id="PF13412">
    <property type="entry name" value="HTH_24"/>
    <property type="match status" value="1"/>
</dbReference>
<dbReference type="InterPro" id="IPR043129">
    <property type="entry name" value="ATPase_NBD"/>
</dbReference>
<dbReference type="InterPro" id="IPR000600">
    <property type="entry name" value="ROK"/>
</dbReference>
<comment type="similarity">
    <text evidence="1">Belongs to the ROK (NagC/XylR) family.</text>
</comment>
<dbReference type="Gene3D" id="3.30.420.40">
    <property type="match status" value="2"/>
</dbReference>
<dbReference type="InterPro" id="IPR036390">
    <property type="entry name" value="WH_DNA-bd_sf"/>
</dbReference>
<protein>
    <submittedName>
        <fullName evidence="2">ROK family transcriptional regulator</fullName>
    </submittedName>
</protein>
<keyword evidence="3" id="KW-1185">Reference proteome</keyword>
<dbReference type="InterPro" id="IPR036388">
    <property type="entry name" value="WH-like_DNA-bd_sf"/>
</dbReference>
<dbReference type="PANTHER" id="PTHR18964:SF149">
    <property type="entry name" value="BIFUNCTIONAL UDP-N-ACETYLGLUCOSAMINE 2-EPIMERASE_N-ACETYLMANNOSAMINE KINASE"/>
    <property type="match status" value="1"/>
</dbReference>
<reference evidence="3" key="1">
    <citation type="journal article" date="2019" name="Int. J. Syst. Evol. Microbiol.">
        <title>The Global Catalogue of Microorganisms (GCM) 10K type strain sequencing project: providing services to taxonomists for standard genome sequencing and annotation.</title>
        <authorList>
            <consortium name="The Broad Institute Genomics Platform"/>
            <consortium name="The Broad Institute Genome Sequencing Center for Infectious Disease"/>
            <person name="Wu L."/>
            <person name="Ma J."/>
        </authorList>
    </citation>
    <scope>NUCLEOTIDE SEQUENCE [LARGE SCALE GENOMIC DNA]</scope>
    <source>
        <strain evidence="3">JCM 16902</strain>
    </source>
</reference>
<dbReference type="Proteomes" id="UP001501074">
    <property type="component" value="Unassembled WGS sequence"/>
</dbReference>
<evidence type="ECO:0000256" key="1">
    <source>
        <dbReference type="ARBA" id="ARBA00006479"/>
    </source>
</evidence>
<proteinExistence type="inferred from homology"/>
<gene>
    <name evidence="2" type="ORF">GCM10022223_60320</name>
</gene>
<sequence>MKVPDMSIMSGSRGLGALRSRNRRRLLDLLREHGEVSRADLARLTDLSATTVSSLIAELSDEGVVTEAGLDDRRPGRTGRPGRLVQLVGGRGLVVALDIGHDLVRAAVCDLSGAVVSERVWTVDVEADDCLLRIAELVNELADTTAGGRDRVSRLVVAVPGVVETGTGHVVSARMPSWQRLAPGPLLATATGLPTFVENDADLCALGERAFGAALGLNDILHVVASTGIGVGLVLGGRLYRGSNGGAGELGHVQVSEFGDLCRCGNRGCLESQASLDAVLRALRVVHPQARAAPDLARLVAGGDRAAIRAVSDAGTAIGKSVATLCNVLAPQAVVVGGDLAGGGTHLADAVRDAVERYTKPLTAARISVLPAELGHRAAVLGAVVTAVEAELAS</sequence>
<organism evidence="2 3">
    <name type="scientific">Kineosporia mesophila</name>
    <dbReference type="NCBI Taxonomy" id="566012"/>
    <lineage>
        <taxon>Bacteria</taxon>
        <taxon>Bacillati</taxon>
        <taxon>Actinomycetota</taxon>
        <taxon>Actinomycetes</taxon>
        <taxon>Kineosporiales</taxon>
        <taxon>Kineosporiaceae</taxon>
        <taxon>Kineosporia</taxon>
    </lineage>
</organism>
<accession>A0ABP7AJV2</accession>